<evidence type="ECO:0000313" key="2">
    <source>
        <dbReference type="EMBL" id="QVL34625.1"/>
    </source>
</evidence>
<sequence>MVGKIAMCLMTLAFFTAADNALNPVEARKKVGSEITLKMDVKVTKDRLEARGEIYMDAEENFRDEKNFAVVITKKGATSLKDAGIEKPADHFKDKKIEVKGTVKEVDGVPRIEIDDAKQIKIVEK</sequence>
<evidence type="ECO:0000256" key="1">
    <source>
        <dbReference type="SAM" id="SignalP"/>
    </source>
</evidence>
<protein>
    <submittedName>
        <fullName evidence="2">Uncharacterized protein</fullName>
    </submittedName>
</protein>
<dbReference type="RefSeq" id="WP_213499787.1">
    <property type="nucleotide sequence ID" value="NZ_CP074694.1"/>
</dbReference>
<feature type="chain" id="PRO_5034414561" evidence="1">
    <location>
        <begin position="22"/>
        <end position="125"/>
    </location>
</feature>
<reference evidence="2" key="1">
    <citation type="submission" date="2021-05" db="EMBL/GenBank/DDBJ databases">
        <title>Complete genome sequence of the cellulolytic planctomycete Telmatocola sphagniphila SP2T and characterization of the first cellulase from planctomycetes.</title>
        <authorList>
            <person name="Rakitin A.L."/>
            <person name="Beletsky A.V."/>
            <person name="Naumoff D.G."/>
            <person name="Kulichevskaya I.S."/>
            <person name="Mardanov A.V."/>
            <person name="Ravin N.V."/>
            <person name="Dedysh S.N."/>
        </authorList>
    </citation>
    <scope>NUCLEOTIDE SEQUENCE</scope>
    <source>
        <strain evidence="2">SP2T</strain>
    </source>
</reference>
<dbReference type="KEGG" id="tsph:KIH39_12165"/>
<organism evidence="2 3">
    <name type="scientific">Telmatocola sphagniphila</name>
    <dbReference type="NCBI Taxonomy" id="1123043"/>
    <lineage>
        <taxon>Bacteria</taxon>
        <taxon>Pseudomonadati</taxon>
        <taxon>Planctomycetota</taxon>
        <taxon>Planctomycetia</taxon>
        <taxon>Gemmatales</taxon>
        <taxon>Gemmataceae</taxon>
    </lineage>
</organism>
<keyword evidence="3" id="KW-1185">Reference proteome</keyword>
<accession>A0A8E6BCY9</accession>
<proteinExistence type="predicted"/>
<evidence type="ECO:0000313" key="3">
    <source>
        <dbReference type="Proteomes" id="UP000676194"/>
    </source>
</evidence>
<dbReference type="Proteomes" id="UP000676194">
    <property type="component" value="Chromosome"/>
</dbReference>
<dbReference type="EMBL" id="CP074694">
    <property type="protein sequence ID" value="QVL34625.1"/>
    <property type="molecule type" value="Genomic_DNA"/>
</dbReference>
<name>A0A8E6BCY9_9BACT</name>
<keyword evidence="1" id="KW-0732">Signal</keyword>
<feature type="signal peptide" evidence="1">
    <location>
        <begin position="1"/>
        <end position="21"/>
    </location>
</feature>
<gene>
    <name evidence="2" type="ORF">KIH39_12165</name>
</gene>
<dbReference type="AlphaFoldDB" id="A0A8E6BCY9"/>